<feature type="region of interest" description="Disordered" evidence="1">
    <location>
        <begin position="1"/>
        <end position="43"/>
    </location>
</feature>
<dbReference type="PATRIC" id="fig|943816.4.peg.3185"/>
<evidence type="ECO:0000313" key="2">
    <source>
        <dbReference type="EMBL" id="OEU99469.1"/>
    </source>
</evidence>
<dbReference type="RefSeq" id="WP_069992318.1">
    <property type="nucleotide sequence ID" value="NZ_LJGV01000022.1"/>
</dbReference>
<proteinExistence type="predicted"/>
<reference evidence="2 3" key="1">
    <citation type="journal article" date="2016" name="Front. Microbiol.">
        <title>Comparative Genomics Analysis of Streptomyces Species Reveals Their Adaptation to the Marine Environment and Their Diversity at the Genomic Level.</title>
        <authorList>
            <person name="Tian X."/>
            <person name="Zhang Z."/>
            <person name="Yang T."/>
            <person name="Chen M."/>
            <person name="Li J."/>
            <person name="Chen F."/>
            <person name="Yang J."/>
            <person name="Li W."/>
            <person name="Zhang B."/>
            <person name="Zhang Z."/>
            <person name="Wu J."/>
            <person name="Zhang C."/>
            <person name="Long L."/>
            <person name="Xiao J."/>
        </authorList>
    </citation>
    <scope>NUCLEOTIDE SEQUENCE [LARGE SCALE GENOMIC DNA]</scope>
    <source>
        <strain evidence="2 3">SCSIO M10379</strain>
    </source>
</reference>
<organism evidence="2 3">
    <name type="scientific">Streptomyces qinglanensis</name>
    <dbReference type="NCBI Taxonomy" id="943816"/>
    <lineage>
        <taxon>Bacteria</taxon>
        <taxon>Bacillati</taxon>
        <taxon>Actinomycetota</taxon>
        <taxon>Actinomycetes</taxon>
        <taxon>Kitasatosporales</taxon>
        <taxon>Streptomycetaceae</taxon>
        <taxon>Streptomyces</taxon>
    </lineage>
</organism>
<evidence type="ECO:0000313" key="3">
    <source>
        <dbReference type="Proteomes" id="UP000175829"/>
    </source>
</evidence>
<dbReference type="AlphaFoldDB" id="A0A1E7K6D3"/>
<dbReference type="Proteomes" id="UP000175829">
    <property type="component" value="Unassembled WGS sequence"/>
</dbReference>
<name>A0A1E7K6D3_9ACTN</name>
<sequence>MPRVSRRPPGTPGPPSAATGFHDPAPGTTRCGAPRLAPHGSARRAGDCHCVRFAFTPATPIALPGQELRLPPHGAVAGRYGLVTAVAESAQEYRAALEKGAEAVRLEVLRPLGPPRGGLG</sequence>
<comment type="caution">
    <text evidence="2">The sequence shown here is derived from an EMBL/GenBank/DDBJ whole genome shotgun (WGS) entry which is preliminary data.</text>
</comment>
<accession>A0A1E7K6D3</accession>
<gene>
    <name evidence="2" type="ORF">AN217_18455</name>
</gene>
<evidence type="ECO:0000256" key="1">
    <source>
        <dbReference type="SAM" id="MobiDB-lite"/>
    </source>
</evidence>
<protein>
    <submittedName>
        <fullName evidence="2">Uncharacterized protein</fullName>
    </submittedName>
</protein>
<dbReference type="EMBL" id="LJGV01000022">
    <property type="protein sequence ID" value="OEU99469.1"/>
    <property type="molecule type" value="Genomic_DNA"/>
</dbReference>